<organism evidence="1 2">
    <name type="scientific">Eumeta variegata</name>
    <name type="common">Bagworm moth</name>
    <name type="synonym">Eumeta japonica</name>
    <dbReference type="NCBI Taxonomy" id="151549"/>
    <lineage>
        <taxon>Eukaryota</taxon>
        <taxon>Metazoa</taxon>
        <taxon>Ecdysozoa</taxon>
        <taxon>Arthropoda</taxon>
        <taxon>Hexapoda</taxon>
        <taxon>Insecta</taxon>
        <taxon>Pterygota</taxon>
        <taxon>Neoptera</taxon>
        <taxon>Endopterygota</taxon>
        <taxon>Lepidoptera</taxon>
        <taxon>Glossata</taxon>
        <taxon>Ditrysia</taxon>
        <taxon>Tineoidea</taxon>
        <taxon>Psychidae</taxon>
        <taxon>Oiketicinae</taxon>
        <taxon>Eumeta</taxon>
    </lineage>
</organism>
<protein>
    <submittedName>
        <fullName evidence="1">Uncharacterized protein</fullName>
    </submittedName>
</protein>
<comment type="caution">
    <text evidence="1">The sequence shown here is derived from an EMBL/GenBank/DDBJ whole genome shotgun (WGS) entry which is preliminary data.</text>
</comment>
<dbReference type="Proteomes" id="UP000299102">
    <property type="component" value="Unassembled WGS sequence"/>
</dbReference>
<dbReference type="AlphaFoldDB" id="A0A4C1YYU3"/>
<evidence type="ECO:0000313" key="1">
    <source>
        <dbReference type="EMBL" id="GBP79974.1"/>
    </source>
</evidence>
<keyword evidence="2" id="KW-1185">Reference proteome</keyword>
<sequence>MPASFAGECTKLTLDIKVFTLPLCPQARDVAAPQNGEYKLDELHRDPAHDQGLRIRPWPRTIRSMVFNLSQIKHGENAKPSAIDGDDHQ</sequence>
<accession>A0A4C1YYU3</accession>
<proteinExistence type="predicted"/>
<dbReference type="EMBL" id="BGZK01001440">
    <property type="protein sequence ID" value="GBP79974.1"/>
    <property type="molecule type" value="Genomic_DNA"/>
</dbReference>
<gene>
    <name evidence="1" type="ORF">EVAR_52973_1</name>
</gene>
<name>A0A4C1YYU3_EUMVA</name>
<evidence type="ECO:0000313" key="2">
    <source>
        <dbReference type="Proteomes" id="UP000299102"/>
    </source>
</evidence>
<reference evidence="1 2" key="1">
    <citation type="journal article" date="2019" name="Commun. Biol.">
        <title>The bagworm genome reveals a unique fibroin gene that provides high tensile strength.</title>
        <authorList>
            <person name="Kono N."/>
            <person name="Nakamura H."/>
            <person name="Ohtoshi R."/>
            <person name="Tomita M."/>
            <person name="Numata K."/>
            <person name="Arakawa K."/>
        </authorList>
    </citation>
    <scope>NUCLEOTIDE SEQUENCE [LARGE SCALE GENOMIC DNA]</scope>
</reference>